<keyword evidence="1" id="KW-1133">Transmembrane helix</keyword>
<proteinExistence type="predicted"/>
<feature type="transmembrane region" description="Helical" evidence="1">
    <location>
        <begin position="82"/>
        <end position="99"/>
    </location>
</feature>
<gene>
    <name evidence="2" type="ORF">Zm00014a_039717</name>
</gene>
<name>A0A3L6F549_MAIZE</name>
<dbReference type="AlphaFoldDB" id="A0A3L6F549"/>
<comment type="caution">
    <text evidence="2">The sequence shown here is derived from an EMBL/GenBank/DDBJ whole genome shotgun (WGS) entry which is preliminary data.</text>
</comment>
<evidence type="ECO:0000256" key="1">
    <source>
        <dbReference type="SAM" id="Phobius"/>
    </source>
</evidence>
<evidence type="ECO:0000313" key="3">
    <source>
        <dbReference type="Proteomes" id="UP000251960"/>
    </source>
</evidence>
<reference evidence="2 3" key="1">
    <citation type="journal article" date="2018" name="Nat. Genet.">
        <title>Extensive intraspecific gene order and gene structural variations between Mo17 and other maize genomes.</title>
        <authorList>
            <person name="Sun S."/>
            <person name="Zhou Y."/>
            <person name="Chen J."/>
            <person name="Shi J."/>
            <person name="Zhao H."/>
            <person name="Zhao H."/>
            <person name="Song W."/>
            <person name="Zhang M."/>
            <person name="Cui Y."/>
            <person name="Dong X."/>
            <person name="Liu H."/>
            <person name="Ma X."/>
            <person name="Jiao Y."/>
            <person name="Wang B."/>
            <person name="Wei X."/>
            <person name="Stein J.C."/>
            <person name="Glaubitz J.C."/>
            <person name="Lu F."/>
            <person name="Yu G."/>
            <person name="Liang C."/>
            <person name="Fengler K."/>
            <person name="Li B."/>
            <person name="Rafalski A."/>
            <person name="Schnable P.S."/>
            <person name="Ware D.H."/>
            <person name="Buckler E.S."/>
            <person name="Lai J."/>
        </authorList>
    </citation>
    <scope>NUCLEOTIDE SEQUENCE [LARGE SCALE GENOMIC DNA]</scope>
    <source>
        <strain evidence="3">cv. Missouri 17</strain>
        <tissue evidence="2">Seedling</tissue>
    </source>
</reference>
<organism evidence="2 3">
    <name type="scientific">Zea mays</name>
    <name type="common">Maize</name>
    <dbReference type="NCBI Taxonomy" id="4577"/>
    <lineage>
        <taxon>Eukaryota</taxon>
        <taxon>Viridiplantae</taxon>
        <taxon>Streptophyta</taxon>
        <taxon>Embryophyta</taxon>
        <taxon>Tracheophyta</taxon>
        <taxon>Spermatophyta</taxon>
        <taxon>Magnoliopsida</taxon>
        <taxon>Liliopsida</taxon>
        <taxon>Poales</taxon>
        <taxon>Poaceae</taxon>
        <taxon>PACMAD clade</taxon>
        <taxon>Panicoideae</taxon>
        <taxon>Andropogonodae</taxon>
        <taxon>Andropogoneae</taxon>
        <taxon>Tripsacinae</taxon>
        <taxon>Zea</taxon>
    </lineage>
</organism>
<keyword evidence="1" id="KW-0472">Membrane</keyword>
<protein>
    <submittedName>
        <fullName evidence="2">Uncharacterized protein</fullName>
    </submittedName>
</protein>
<dbReference type="Proteomes" id="UP000251960">
    <property type="component" value="Chromosome 4"/>
</dbReference>
<sequence length="119" mass="13336">MTSSRMAYGRRSPTTSLIITPVVPCNSSRNSTTSNKGDLSIVAYYSQLLRTLGVALIEYEKPIKDRALVHHLIHDLNAKYHVLRLMLLAMLVFSVFIEAQDQLIVTENTFTSDLPKNLG</sequence>
<dbReference type="EMBL" id="NCVQ01000005">
    <property type="protein sequence ID" value="PWZ28404.1"/>
    <property type="molecule type" value="Genomic_DNA"/>
</dbReference>
<accession>A0A3L6F549</accession>
<evidence type="ECO:0000313" key="2">
    <source>
        <dbReference type="EMBL" id="PWZ28404.1"/>
    </source>
</evidence>
<keyword evidence="1" id="KW-0812">Transmembrane</keyword>